<evidence type="ECO:0000256" key="7">
    <source>
        <dbReference type="ARBA" id="ARBA00023136"/>
    </source>
</evidence>
<evidence type="ECO:0000256" key="3">
    <source>
        <dbReference type="ARBA" id="ARBA00022692"/>
    </source>
</evidence>
<feature type="transmembrane region" description="Helical" evidence="8">
    <location>
        <begin position="357"/>
        <end position="376"/>
    </location>
</feature>
<keyword evidence="4" id="KW-0378">Hydrolase</keyword>
<dbReference type="InterPro" id="IPR008915">
    <property type="entry name" value="Peptidase_M50"/>
</dbReference>
<feature type="transmembrane region" description="Helical" evidence="8">
    <location>
        <begin position="124"/>
        <end position="144"/>
    </location>
</feature>
<accession>A0ABD6B868</accession>
<keyword evidence="7 8" id="KW-0472">Membrane</keyword>
<evidence type="ECO:0000256" key="4">
    <source>
        <dbReference type="ARBA" id="ARBA00022801"/>
    </source>
</evidence>
<dbReference type="AlphaFoldDB" id="A0ABD6B868"/>
<gene>
    <name evidence="10" type="ORF">ACFR9S_10990</name>
</gene>
<feature type="transmembrane region" description="Helical" evidence="8">
    <location>
        <begin position="297"/>
        <end position="315"/>
    </location>
</feature>
<keyword evidence="6 8" id="KW-1133">Transmembrane helix</keyword>
<feature type="domain" description="Peptidase M50" evidence="9">
    <location>
        <begin position="130"/>
        <end position="295"/>
    </location>
</feature>
<feature type="transmembrane region" description="Helical" evidence="8">
    <location>
        <begin position="156"/>
        <end position="175"/>
    </location>
</feature>
<dbReference type="Proteomes" id="UP001597111">
    <property type="component" value="Unassembled WGS sequence"/>
</dbReference>
<protein>
    <submittedName>
        <fullName evidence="10">Site-2 protease family protein</fullName>
    </submittedName>
</protein>
<keyword evidence="11" id="KW-1185">Reference proteome</keyword>
<keyword evidence="3 8" id="KW-0812">Transmembrane</keyword>
<evidence type="ECO:0000256" key="1">
    <source>
        <dbReference type="ARBA" id="ARBA00004141"/>
    </source>
</evidence>
<evidence type="ECO:0000256" key="5">
    <source>
        <dbReference type="ARBA" id="ARBA00022946"/>
    </source>
</evidence>
<evidence type="ECO:0000256" key="6">
    <source>
        <dbReference type="ARBA" id="ARBA00022989"/>
    </source>
</evidence>
<dbReference type="EMBL" id="JBHUDH010000121">
    <property type="protein sequence ID" value="MFD1526815.1"/>
    <property type="molecule type" value="Genomic_DNA"/>
</dbReference>
<comment type="caution">
    <text evidence="10">The sequence shown here is derived from an EMBL/GenBank/DDBJ whole genome shotgun (WGS) entry which is preliminary data.</text>
</comment>
<keyword evidence="5" id="KW-0809">Transit peptide</keyword>
<comment type="subcellular location">
    <subcellularLocation>
        <location evidence="1">Membrane</location>
        <topology evidence="1">Multi-pass membrane protein</topology>
    </subcellularLocation>
</comment>
<dbReference type="GO" id="GO:0008233">
    <property type="term" value="F:peptidase activity"/>
    <property type="evidence" value="ECO:0007669"/>
    <property type="project" value="UniProtKB-KW"/>
</dbReference>
<evidence type="ECO:0000259" key="9">
    <source>
        <dbReference type="Pfam" id="PF02163"/>
    </source>
</evidence>
<reference evidence="10 11" key="1">
    <citation type="journal article" date="2019" name="Int. J. Syst. Evol. Microbiol.">
        <title>The Global Catalogue of Microorganisms (GCM) 10K type strain sequencing project: providing services to taxonomists for standard genome sequencing and annotation.</title>
        <authorList>
            <consortium name="The Broad Institute Genomics Platform"/>
            <consortium name="The Broad Institute Genome Sequencing Center for Infectious Disease"/>
            <person name="Wu L."/>
            <person name="Ma J."/>
        </authorList>
    </citation>
    <scope>NUCLEOTIDE SEQUENCE [LARGE SCALE GENOMIC DNA]</scope>
    <source>
        <strain evidence="10 11">CGMCC 1.12285</strain>
    </source>
</reference>
<evidence type="ECO:0000313" key="11">
    <source>
        <dbReference type="Proteomes" id="UP001597111"/>
    </source>
</evidence>
<name>A0ABD6B868_9EURY</name>
<feature type="transmembrane region" description="Helical" evidence="8">
    <location>
        <begin position="256"/>
        <end position="276"/>
    </location>
</feature>
<evidence type="ECO:0000313" key="10">
    <source>
        <dbReference type="EMBL" id="MFD1526815.1"/>
    </source>
</evidence>
<dbReference type="Pfam" id="PF02163">
    <property type="entry name" value="Peptidase_M50"/>
    <property type="match status" value="1"/>
</dbReference>
<evidence type="ECO:0000256" key="2">
    <source>
        <dbReference type="ARBA" id="ARBA00022670"/>
    </source>
</evidence>
<dbReference type="RefSeq" id="WP_379732124.1">
    <property type="nucleotide sequence ID" value="NZ_JBHSWZ010000210.1"/>
</dbReference>
<feature type="transmembrane region" description="Helical" evidence="8">
    <location>
        <begin position="187"/>
        <end position="212"/>
    </location>
</feature>
<dbReference type="GO" id="GO:0016020">
    <property type="term" value="C:membrane"/>
    <property type="evidence" value="ECO:0007669"/>
    <property type="project" value="UniProtKB-SubCell"/>
</dbReference>
<sequence length="381" mass="40832">MADRSGSDEVPHPEALDAWFHLTAVRRDGDRIRYYGEPLVPRSRLADELVPAFEAAGYELRFSTDDAGNDVLVARPIGSSATSETDPRLNVALLAATVFTTMLVGATVWYYIPLSAIVANPLRILEAWPFTAAVLGVLLTHEMGHYVAGRRHGVDVSLPYVIPFYVPFGTMGAVIRMRSRVPDREALLDIGAAGPLAGLVATIVVTAIGVSLDPMTVPQRVLQGSGEAIVFHNPPLLDLIATALGQQTGYSDPSQAVHPVVMGGWIGMFFTVLNLLPVGQLDGGHILRAVLGRRQETVAALVPGALFGLAGYLWYVRDLGMQNSVGLWLLWGFITLFVSFGGSADPIDETPLGWKRVAVAALTFALGALCFLPVPIEIATV</sequence>
<dbReference type="PANTHER" id="PTHR31412">
    <property type="entry name" value="ZINC METALLOPROTEASE EGY1"/>
    <property type="match status" value="1"/>
</dbReference>
<dbReference type="PANTHER" id="PTHR31412:SF0">
    <property type="entry name" value="ZINC METALLOPROTEASE EGY1, CHLOROPLASTIC-RELATED"/>
    <property type="match status" value="1"/>
</dbReference>
<dbReference type="CDD" id="cd06160">
    <property type="entry name" value="S2P-M50_like_2"/>
    <property type="match status" value="1"/>
</dbReference>
<evidence type="ECO:0000256" key="8">
    <source>
        <dbReference type="SAM" id="Phobius"/>
    </source>
</evidence>
<dbReference type="InterPro" id="IPR044838">
    <property type="entry name" value="EGY1-like"/>
</dbReference>
<proteinExistence type="predicted"/>
<dbReference type="GO" id="GO:0006508">
    <property type="term" value="P:proteolysis"/>
    <property type="evidence" value="ECO:0007669"/>
    <property type="project" value="UniProtKB-KW"/>
</dbReference>
<feature type="transmembrane region" description="Helical" evidence="8">
    <location>
        <begin position="327"/>
        <end position="345"/>
    </location>
</feature>
<feature type="transmembrane region" description="Helical" evidence="8">
    <location>
        <begin position="91"/>
        <end position="112"/>
    </location>
</feature>
<organism evidence="10 11">
    <name type="scientific">Halolamina salina</name>
    <dbReference type="NCBI Taxonomy" id="1220023"/>
    <lineage>
        <taxon>Archaea</taxon>
        <taxon>Methanobacteriati</taxon>
        <taxon>Methanobacteriota</taxon>
        <taxon>Stenosarchaea group</taxon>
        <taxon>Halobacteria</taxon>
        <taxon>Halobacteriales</taxon>
        <taxon>Haloferacaceae</taxon>
    </lineage>
</organism>
<keyword evidence="2 10" id="KW-0645">Protease</keyword>